<evidence type="ECO:0000256" key="5">
    <source>
        <dbReference type="ARBA" id="ARBA00022840"/>
    </source>
</evidence>
<dbReference type="STRING" id="1548207.AXK11_00445"/>
<dbReference type="OrthoDB" id="9775849at2"/>
<gene>
    <name evidence="7" type="ORF">AXK11_00445</name>
</gene>
<protein>
    <submittedName>
        <fullName evidence="7">Sugar kinase</fullName>
    </submittedName>
</protein>
<accession>A0A139STC7</accession>
<dbReference type="RefSeq" id="WP_068628636.1">
    <property type="nucleotide sequence ID" value="NZ_LSZQ01000012.1"/>
</dbReference>
<evidence type="ECO:0000256" key="1">
    <source>
        <dbReference type="ARBA" id="ARBA00010688"/>
    </source>
</evidence>
<dbReference type="AlphaFoldDB" id="A0A139STC7"/>
<proteinExistence type="inferred from homology"/>
<dbReference type="InterPro" id="IPR011611">
    <property type="entry name" value="PfkB_dom"/>
</dbReference>
<keyword evidence="2" id="KW-0808">Transferase</keyword>
<dbReference type="PANTHER" id="PTHR43085">
    <property type="entry name" value="HEXOKINASE FAMILY MEMBER"/>
    <property type="match status" value="1"/>
</dbReference>
<evidence type="ECO:0000313" key="7">
    <source>
        <dbReference type="EMBL" id="KXU37732.1"/>
    </source>
</evidence>
<organism evidence="7 8">
    <name type="scientific">Cephaloticoccus primus</name>
    <dbReference type="NCBI Taxonomy" id="1548207"/>
    <lineage>
        <taxon>Bacteria</taxon>
        <taxon>Pseudomonadati</taxon>
        <taxon>Verrucomicrobiota</taxon>
        <taxon>Opitutia</taxon>
        <taxon>Opitutales</taxon>
        <taxon>Opitutaceae</taxon>
        <taxon>Cephaloticoccus</taxon>
    </lineage>
</organism>
<dbReference type="InterPro" id="IPR029056">
    <property type="entry name" value="Ribokinase-like"/>
</dbReference>
<dbReference type="Gene3D" id="3.40.1190.20">
    <property type="match status" value="1"/>
</dbReference>
<keyword evidence="3" id="KW-0547">Nucleotide-binding</keyword>
<evidence type="ECO:0000313" key="8">
    <source>
        <dbReference type="Proteomes" id="UP000070058"/>
    </source>
</evidence>
<comment type="caution">
    <text evidence="7">The sequence shown here is derived from an EMBL/GenBank/DDBJ whole genome shotgun (WGS) entry which is preliminary data.</text>
</comment>
<keyword evidence="8" id="KW-1185">Reference proteome</keyword>
<comment type="similarity">
    <text evidence="1">Belongs to the carbohydrate kinase PfkB family.</text>
</comment>
<evidence type="ECO:0000256" key="4">
    <source>
        <dbReference type="ARBA" id="ARBA00022777"/>
    </source>
</evidence>
<dbReference type="EMBL" id="LSZQ01000012">
    <property type="protein sequence ID" value="KXU37732.1"/>
    <property type="molecule type" value="Genomic_DNA"/>
</dbReference>
<evidence type="ECO:0000256" key="2">
    <source>
        <dbReference type="ARBA" id="ARBA00022679"/>
    </source>
</evidence>
<feature type="domain" description="Carbohydrate kinase PfkB" evidence="6">
    <location>
        <begin position="33"/>
        <end position="298"/>
    </location>
</feature>
<keyword evidence="5" id="KW-0067">ATP-binding</keyword>
<dbReference type="Pfam" id="PF00294">
    <property type="entry name" value="PfkB"/>
    <property type="match status" value="1"/>
</dbReference>
<dbReference type="SUPFAM" id="SSF53613">
    <property type="entry name" value="Ribokinase-like"/>
    <property type="match status" value="1"/>
</dbReference>
<dbReference type="GO" id="GO:0016301">
    <property type="term" value="F:kinase activity"/>
    <property type="evidence" value="ECO:0007669"/>
    <property type="project" value="UniProtKB-KW"/>
</dbReference>
<dbReference type="Proteomes" id="UP000070058">
    <property type="component" value="Unassembled WGS sequence"/>
</dbReference>
<dbReference type="GO" id="GO:0005524">
    <property type="term" value="F:ATP binding"/>
    <property type="evidence" value="ECO:0007669"/>
    <property type="project" value="UniProtKB-KW"/>
</dbReference>
<keyword evidence="4 7" id="KW-0418">Kinase</keyword>
<evidence type="ECO:0000256" key="3">
    <source>
        <dbReference type="ARBA" id="ARBA00022741"/>
    </source>
</evidence>
<sequence>MKVVTIGEIVVEILATSRGAGFLEPLELLGPFPSGAPAIFIDQLVRQGQSGAIISCVGDDDFGRLNLQRLQRDTVDISGVRVHASAATGSAFVRYREDGSRDFVYNIRHSANQYIELNAEAESIIKEAAHLHVMGSSLFSGGVIDLIDHALGDIKIRGGTVSFDPNIRKEMLGSDELRSAMERVLEQTDLFMPSGEELFLFSSQVEEAAALQDILDRGVEAIVLKQARAGSRYISRGGDISVPGFDVEELDPTGAGDCFAGTFVARWLQGQAPERCLLAANAAGALAVTRRGPMEGASTAAEVDHFITINKVVL</sequence>
<dbReference type="InterPro" id="IPR050306">
    <property type="entry name" value="PfkB_Carbo_kinase"/>
</dbReference>
<name>A0A139STC7_9BACT</name>
<dbReference type="PANTHER" id="PTHR43085:SF1">
    <property type="entry name" value="PSEUDOURIDINE KINASE-RELATED"/>
    <property type="match status" value="1"/>
</dbReference>
<evidence type="ECO:0000259" key="6">
    <source>
        <dbReference type="Pfam" id="PF00294"/>
    </source>
</evidence>
<reference evidence="8" key="1">
    <citation type="submission" date="2016-02" db="EMBL/GenBank/DDBJ databases">
        <authorList>
            <person name="Sanders J.G."/>
            <person name="Lin J.Y."/>
            <person name="Wertz J.T."/>
            <person name="Russell J.A."/>
            <person name="Moreau C.S."/>
            <person name="Powell S."/>
        </authorList>
    </citation>
    <scope>NUCLEOTIDE SEQUENCE [LARGE SCALE GENOMIC DNA]</scope>
    <source>
        <strain evidence="8">CAG34</strain>
    </source>
</reference>
<dbReference type="CDD" id="cd01166">
    <property type="entry name" value="KdgK"/>
    <property type="match status" value="1"/>
</dbReference>